<dbReference type="GeneID" id="54408761"/>
<dbReference type="OrthoDB" id="3624704at2759"/>
<keyword evidence="3" id="KW-1185">Reference proteome</keyword>
<evidence type="ECO:0000256" key="1">
    <source>
        <dbReference type="SAM" id="SignalP"/>
    </source>
</evidence>
<dbReference type="Proteomes" id="UP000799771">
    <property type="component" value="Unassembled WGS sequence"/>
</dbReference>
<dbReference type="RefSeq" id="XP_033522922.1">
    <property type="nucleotide sequence ID" value="XM_033668329.1"/>
</dbReference>
<evidence type="ECO:0000313" key="3">
    <source>
        <dbReference type="Proteomes" id="UP000799771"/>
    </source>
</evidence>
<reference evidence="2" key="1">
    <citation type="journal article" date="2020" name="Stud. Mycol.">
        <title>101 Dothideomycetes genomes: a test case for predicting lifestyles and emergence of pathogens.</title>
        <authorList>
            <person name="Haridas S."/>
            <person name="Albert R."/>
            <person name="Binder M."/>
            <person name="Bloem J."/>
            <person name="Labutti K."/>
            <person name="Salamov A."/>
            <person name="Andreopoulos B."/>
            <person name="Baker S."/>
            <person name="Barry K."/>
            <person name="Bills G."/>
            <person name="Bluhm B."/>
            <person name="Cannon C."/>
            <person name="Castanera R."/>
            <person name="Culley D."/>
            <person name="Daum C."/>
            <person name="Ezra D."/>
            <person name="Gonzalez J."/>
            <person name="Henrissat B."/>
            <person name="Kuo A."/>
            <person name="Liang C."/>
            <person name="Lipzen A."/>
            <person name="Lutzoni F."/>
            <person name="Magnuson J."/>
            <person name="Mondo S."/>
            <person name="Nolan M."/>
            <person name="Ohm R."/>
            <person name="Pangilinan J."/>
            <person name="Park H.-J."/>
            <person name="Ramirez L."/>
            <person name="Alfaro M."/>
            <person name="Sun H."/>
            <person name="Tritt A."/>
            <person name="Yoshinaga Y."/>
            <person name="Zwiers L.-H."/>
            <person name="Turgeon B."/>
            <person name="Goodwin S."/>
            <person name="Spatafora J."/>
            <person name="Crous P."/>
            <person name="Grigoriev I."/>
        </authorList>
    </citation>
    <scope>NUCLEOTIDE SEQUENCE</scope>
    <source>
        <strain evidence="2">CBS 119687</strain>
    </source>
</reference>
<name>A0A6A6ABD5_9PLEO</name>
<organism evidence="2 3">
    <name type="scientific">Dothidotthia symphoricarpi CBS 119687</name>
    <dbReference type="NCBI Taxonomy" id="1392245"/>
    <lineage>
        <taxon>Eukaryota</taxon>
        <taxon>Fungi</taxon>
        <taxon>Dikarya</taxon>
        <taxon>Ascomycota</taxon>
        <taxon>Pezizomycotina</taxon>
        <taxon>Dothideomycetes</taxon>
        <taxon>Pleosporomycetidae</taxon>
        <taxon>Pleosporales</taxon>
        <taxon>Dothidotthiaceae</taxon>
        <taxon>Dothidotthia</taxon>
    </lineage>
</organism>
<dbReference type="AlphaFoldDB" id="A0A6A6ABD5"/>
<dbReference type="EMBL" id="ML977508">
    <property type="protein sequence ID" value="KAF2128533.1"/>
    <property type="molecule type" value="Genomic_DNA"/>
</dbReference>
<keyword evidence="1" id="KW-0732">Signal</keyword>
<evidence type="ECO:0000313" key="2">
    <source>
        <dbReference type="EMBL" id="KAF2128533.1"/>
    </source>
</evidence>
<feature type="signal peptide" evidence="1">
    <location>
        <begin position="1"/>
        <end position="19"/>
    </location>
</feature>
<protein>
    <recommendedName>
        <fullName evidence="4">Extracellular membrane protein CFEM domain-containing protein</fullName>
    </recommendedName>
</protein>
<sequence>MLFSNLVVLTAMLFGGANACKCVNAGVKNNDATQVCCSRLGGDLAGGDDCRAGSISEHLSNFRSCCRERGFTSDCDCPTCRIVDGVEVDDAEAEGEEKRAVEFSV</sequence>
<accession>A0A6A6ABD5</accession>
<feature type="chain" id="PRO_5025457078" description="Extracellular membrane protein CFEM domain-containing protein" evidence="1">
    <location>
        <begin position="20"/>
        <end position="105"/>
    </location>
</feature>
<proteinExistence type="predicted"/>
<evidence type="ECO:0008006" key="4">
    <source>
        <dbReference type="Google" id="ProtNLM"/>
    </source>
</evidence>
<gene>
    <name evidence="2" type="ORF">P153DRAFT_367660</name>
</gene>